<dbReference type="Gene3D" id="1.20.5.4770">
    <property type="match status" value="1"/>
</dbReference>
<name>A0A5C7IPP0_9ROSI</name>
<dbReference type="GO" id="GO:0003677">
    <property type="term" value="F:DNA binding"/>
    <property type="evidence" value="ECO:0007669"/>
    <property type="project" value="InterPro"/>
</dbReference>
<reference evidence="9" key="1">
    <citation type="journal article" date="2019" name="Gigascience">
        <title>De novo genome assembly of the endangered Acer yangbiense, a plant species with extremely small populations endemic to Yunnan Province, China.</title>
        <authorList>
            <person name="Yang J."/>
            <person name="Wariss H.M."/>
            <person name="Tao L."/>
            <person name="Zhang R."/>
            <person name="Yun Q."/>
            <person name="Hollingsworth P."/>
            <person name="Dao Z."/>
            <person name="Luo G."/>
            <person name="Guo H."/>
            <person name="Ma Y."/>
            <person name="Sun W."/>
        </authorList>
    </citation>
    <scope>NUCLEOTIDE SEQUENCE [LARGE SCALE GENOMIC DNA]</scope>
    <source>
        <strain evidence="9">cv. Malutang</strain>
    </source>
</reference>
<dbReference type="SUPFAM" id="SSF118310">
    <property type="entry name" value="AN1-like Zinc finger"/>
    <property type="match status" value="1"/>
</dbReference>
<dbReference type="Pfam" id="PF01428">
    <property type="entry name" value="zf-AN1"/>
    <property type="match status" value="1"/>
</dbReference>
<evidence type="ECO:0000313" key="9">
    <source>
        <dbReference type="Proteomes" id="UP000323000"/>
    </source>
</evidence>
<evidence type="ECO:0000259" key="7">
    <source>
        <dbReference type="PROSITE" id="PS51039"/>
    </source>
</evidence>
<feature type="domain" description="AN1-type" evidence="7">
    <location>
        <begin position="124"/>
        <end position="170"/>
    </location>
</feature>
<feature type="domain" description="A20-type" evidence="6">
    <location>
        <begin position="6"/>
        <end position="40"/>
    </location>
</feature>
<dbReference type="PROSITE" id="PS51039">
    <property type="entry name" value="ZF_AN1"/>
    <property type="match status" value="1"/>
</dbReference>
<dbReference type="Proteomes" id="UP000323000">
    <property type="component" value="Chromosome 2"/>
</dbReference>
<dbReference type="Gene3D" id="4.10.1110.10">
    <property type="entry name" value="AN1-like Zinc finger"/>
    <property type="match status" value="1"/>
</dbReference>
<evidence type="ECO:0000313" key="8">
    <source>
        <dbReference type="EMBL" id="TXG70774.1"/>
    </source>
</evidence>
<evidence type="ECO:0000256" key="2">
    <source>
        <dbReference type="ARBA" id="ARBA00022723"/>
    </source>
</evidence>
<dbReference type="Pfam" id="PF01754">
    <property type="entry name" value="zf-A20"/>
    <property type="match status" value="1"/>
</dbReference>
<dbReference type="SMART" id="SM00259">
    <property type="entry name" value="ZnF_A20"/>
    <property type="match status" value="1"/>
</dbReference>
<comment type="function">
    <text evidence="1">May be involved in environmental stress response.</text>
</comment>
<accession>A0A5C7IPP0</accession>
<keyword evidence="2" id="KW-0479">Metal-binding</keyword>
<evidence type="ECO:0000256" key="5">
    <source>
        <dbReference type="PROSITE-ProRule" id="PRU00449"/>
    </source>
</evidence>
<keyword evidence="4" id="KW-0862">Zinc</keyword>
<dbReference type="FunFam" id="4.10.1110.10:FF:000001">
    <property type="entry name" value="Zinc finger AN1-type containing 6"/>
    <property type="match status" value="1"/>
</dbReference>
<evidence type="ECO:0000256" key="1">
    <source>
        <dbReference type="ARBA" id="ARBA00003732"/>
    </source>
</evidence>
<dbReference type="PANTHER" id="PTHR10634:SF124">
    <property type="entry name" value="ZINC FINGER A20 AND AN1 DOMAIN-CONTAINING STRESS-ASSOCIATED PROTEIN 8-RELATED"/>
    <property type="match status" value="1"/>
</dbReference>
<dbReference type="InterPro" id="IPR000058">
    <property type="entry name" value="Znf_AN1"/>
</dbReference>
<evidence type="ECO:0000259" key="6">
    <source>
        <dbReference type="PROSITE" id="PS51036"/>
    </source>
</evidence>
<dbReference type="EMBL" id="VAHF01000002">
    <property type="protein sequence ID" value="TXG70774.1"/>
    <property type="molecule type" value="Genomic_DNA"/>
</dbReference>
<dbReference type="SMART" id="SM00154">
    <property type="entry name" value="ZnF_AN1"/>
    <property type="match status" value="1"/>
</dbReference>
<gene>
    <name evidence="8" type="ORF">EZV62_005709</name>
</gene>
<evidence type="ECO:0000256" key="3">
    <source>
        <dbReference type="ARBA" id="ARBA00022771"/>
    </source>
</evidence>
<dbReference type="InterPro" id="IPR002653">
    <property type="entry name" value="Znf_A20"/>
</dbReference>
<comment type="caution">
    <text evidence="8">The sequence shown here is derived from an EMBL/GenBank/DDBJ whole genome shotgun (WGS) entry which is preliminary data.</text>
</comment>
<dbReference type="PANTHER" id="PTHR10634">
    <property type="entry name" value="AN1-TYPE ZINC FINGER PROTEIN"/>
    <property type="match status" value="1"/>
</dbReference>
<evidence type="ECO:0008006" key="10">
    <source>
        <dbReference type="Google" id="ProtNLM"/>
    </source>
</evidence>
<proteinExistence type="predicted"/>
<dbReference type="InterPro" id="IPR050652">
    <property type="entry name" value="AN1_A20_ZnFinger"/>
</dbReference>
<sequence>MDIRNVSGRALCVKGCGFYGSEETKNMCSTCYNHFLKTQHLIDETLKALESLSLADTKLPSNPSSVFSISDTVMVALESLSLADTKLLPSNPSSVSSSDTAMLELDSGLKTSNALGFGSDSSGSRSKSRCNKCNRKVGLIGFKCRCGDLFCGKHRYAMEHSCTFDYKKFDRENLIKQNPLINHDKLAERI</sequence>
<protein>
    <recommendedName>
        <fullName evidence="10">AN1-type domain-containing protein</fullName>
    </recommendedName>
</protein>
<dbReference type="OrthoDB" id="428577at2759"/>
<dbReference type="InterPro" id="IPR035896">
    <property type="entry name" value="AN1-like_Znf"/>
</dbReference>
<dbReference type="GO" id="GO:0008270">
    <property type="term" value="F:zinc ion binding"/>
    <property type="evidence" value="ECO:0007669"/>
    <property type="project" value="UniProtKB-KW"/>
</dbReference>
<dbReference type="PROSITE" id="PS51036">
    <property type="entry name" value="ZF_A20"/>
    <property type="match status" value="1"/>
</dbReference>
<organism evidence="8 9">
    <name type="scientific">Acer yangbiense</name>
    <dbReference type="NCBI Taxonomy" id="1000413"/>
    <lineage>
        <taxon>Eukaryota</taxon>
        <taxon>Viridiplantae</taxon>
        <taxon>Streptophyta</taxon>
        <taxon>Embryophyta</taxon>
        <taxon>Tracheophyta</taxon>
        <taxon>Spermatophyta</taxon>
        <taxon>Magnoliopsida</taxon>
        <taxon>eudicotyledons</taxon>
        <taxon>Gunneridae</taxon>
        <taxon>Pentapetalae</taxon>
        <taxon>rosids</taxon>
        <taxon>malvids</taxon>
        <taxon>Sapindales</taxon>
        <taxon>Sapindaceae</taxon>
        <taxon>Hippocastanoideae</taxon>
        <taxon>Acereae</taxon>
        <taxon>Acer</taxon>
    </lineage>
</organism>
<evidence type="ECO:0000256" key="4">
    <source>
        <dbReference type="ARBA" id="ARBA00022833"/>
    </source>
</evidence>
<keyword evidence="9" id="KW-1185">Reference proteome</keyword>
<keyword evidence="3 5" id="KW-0863">Zinc-finger</keyword>
<dbReference type="SUPFAM" id="SSF57716">
    <property type="entry name" value="Glucocorticoid receptor-like (DNA-binding domain)"/>
    <property type="match status" value="1"/>
</dbReference>
<dbReference type="AlphaFoldDB" id="A0A5C7IPP0"/>